<keyword evidence="3 6" id="KW-1133">Transmembrane helix</keyword>
<sequence>MRTSVDVESNRKRSPGAWIAFLRFWLRLFNMLLAMVGAAMAGYAIYMYVKFRDTHFSPTPAPAPNLSLEATAGFPWFIFAFGGAGVFTLLTALTGLSGVNSNSRCCLGLYFTMLLVLLLGQLALAIAYFSDRSWTKKLPHDDTGEAEKMKKFIESKLEICKWVGVGVLAMQVAAAGLACSLSAAQQRLMDDVSDEEDEVWGRRRPLISSPDRAELGEPSGPRTDPWSSRMREKYGLDTSQFGYNPEGGQQPVPPEQLPTADSRSRYCAIM</sequence>
<evidence type="ECO:0000256" key="2">
    <source>
        <dbReference type="ARBA" id="ARBA00022692"/>
    </source>
</evidence>
<evidence type="ECO:0000256" key="1">
    <source>
        <dbReference type="ARBA" id="ARBA00004141"/>
    </source>
</evidence>
<dbReference type="PANTHER" id="PTHR19282">
    <property type="entry name" value="TETRASPANIN"/>
    <property type="match status" value="1"/>
</dbReference>
<gene>
    <name evidence="7" type="ORF">WJX72_008635</name>
</gene>
<feature type="transmembrane region" description="Helical" evidence="6">
    <location>
        <begin position="108"/>
        <end position="129"/>
    </location>
</feature>
<evidence type="ECO:0000256" key="4">
    <source>
        <dbReference type="ARBA" id="ARBA00023136"/>
    </source>
</evidence>
<protein>
    <recommendedName>
        <fullName evidence="9">Tetraspanin-19</fullName>
    </recommendedName>
</protein>
<name>A0AAW1PY12_9CHLO</name>
<feature type="transmembrane region" description="Helical" evidence="6">
    <location>
        <begin position="21"/>
        <end position="49"/>
    </location>
</feature>
<feature type="region of interest" description="Disordered" evidence="5">
    <location>
        <begin position="199"/>
        <end position="264"/>
    </location>
</feature>
<keyword evidence="2 6" id="KW-0812">Transmembrane</keyword>
<dbReference type="Proteomes" id="UP001489004">
    <property type="component" value="Unassembled WGS sequence"/>
</dbReference>
<organism evidence="7 8">
    <name type="scientific">[Myrmecia] bisecta</name>
    <dbReference type="NCBI Taxonomy" id="41462"/>
    <lineage>
        <taxon>Eukaryota</taxon>
        <taxon>Viridiplantae</taxon>
        <taxon>Chlorophyta</taxon>
        <taxon>core chlorophytes</taxon>
        <taxon>Trebouxiophyceae</taxon>
        <taxon>Trebouxiales</taxon>
        <taxon>Trebouxiaceae</taxon>
        <taxon>Myrmecia</taxon>
    </lineage>
</organism>
<reference evidence="7 8" key="1">
    <citation type="journal article" date="2024" name="Nat. Commun.">
        <title>Phylogenomics reveals the evolutionary origins of lichenization in chlorophyte algae.</title>
        <authorList>
            <person name="Puginier C."/>
            <person name="Libourel C."/>
            <person name="Otte J."/>
            <person name="Skaloud P."/>
            <person name="Haon M."/>
            <person name="Grisel S."/>
            <person name="Petersen M."/>
            <person name="Berrin J.G."/>
            <person name="Delaux P.M."/>
            <person name="Dal Grande F."/>
            <person name="Keller J."/>
        </authorList>
    </citation>
    <scope>NUCLEOTIDE SEQUENCE [LARGE SCALE GENOMIC DNA]</scope>
    <source>
        <strain evidence="7 8">SAG 2043</strain>
    </source>
</reference>
<keyword evidence="4 6" id="KW-0472">Membrane</keyword>
<evidence type="ECO:0000256" key="5">
    <source>
        <dbReference type="SAM" id="MobiDB-lite"/>
    </source>
</evidence>
<comment type="subcellular location">
    <subcellularLocation>
        <location evidence="1">Membrane</location>
        <topology evidence="1">Multi-pass membrane protein</topology>
    </subcellularLocation>
</comment>
<keyword evidence="8" id="KW-1185">Reference proteome</keyword>
<evidence type="ECO:0008006" key="9">
    <source>
        <dbReference type="Google" id="ProtNLM"/>
    </source>
</evidence>
<dbReference type="GO" id="GO:0016020">
    <property type="term" value="C:membrane"/>
    <property type="evidence" value="ECO:0007669"/>
    <property type="project" value="UniProtKB-SubCell"/>
</dbReference>
<evidence type="ECO:0000313" key="8">
    <source>
        <dbReference type="Proteomes" id="UP001489004"/>
    </source>
</evidence>
<evidence type="ECO:0000313" key="7">
    <source>
        <dbReference type="EMBL" id="KAK9813083.1"/>
    </source>
</evidence>
<dbReference type="InterPro" id="IPR018499">
    <property type="entry name" value="Tetraspanin/Peripherin"/>
</dbReference>
<dbReference type="Pfam" id="PF00335">
    <property type="entry name" value="Tetraspanin"/>
    <property type="match status" value="1"/>
</dbReference>
<proteinExistence type="predicted"/>
<dbReference type="AlphaFoldDB" id="A0AAW1PY12"/>
<evidence type="ECO:0000256" key="6">
    <source>
        <dbReference type="SAM" id="Phobius"/>
    </source>
</evidence>
<feature type="transmembrane region" description="Helical" evidence="6">
    <location>
        <begin position="74"/>
        <end position="96"/>
    </location>
</feature>
<dbReference type="PRINTS" id="PR00259">
    <property type="entry name" value="TMFOUR"/>
</dbReference>
<evidence type="ECO:0000256" key="3">
    <source>
        <dbReference type="ARBA" id="ARBA00022989"/>
    </source>
</evidence>
<accession>A0AAW1PY12</accession>
<feature type="transmembrane region" description="Helical" evidence="6">
    <location>
        <begin position="162"/>
        <end position="184"/>
    </location>
</feature>
<dbReference type="EMBL" id="JALJOR010000008">
    <property type="protein sequence ID" value="KAK9813083.1"/>
    <property type="molecule type" value="Genomic_DNA"/>
</dbReference>
<dbReference type="PANTHER" id="PTHR19282:SF522">
    <property type="entry name" value="TETRASPANIN"/>
    <property type="match status" value="1"/>
</dbReference>
<comment type="caution">
    <text evidence="7">The sequence shown here is derived from an EMBL/GenBank/DDBJ whole genome shotgun (WGS) entry which is preliminary data.</text>
</comment>